<accession>A0ABQ3B2J5</accession>
<feature type="transmembrane region" description="Helical" evidence="1">
    <location>
        <begin position="74"/>
        <end position="96"/>
    </location>
</feature>
<evidence type="ECO:0000313" key="3">
    <source>
        <dbReference type="Proteomes" id="UP000601597"/>
    </source>
</evidence>
<reference evidence="3" key="1">
    <citation type="journal article" date="2019" name="Int. J. Syst. Evol. Microbiol.">
        <title>The Global Catalogue of Microorganisms (GCM) 10K type strain sequencing project: providing services to taxonomists for standard genome sequencing and annotation.</title>
        <authorList>
            <consortium name="The Broad Institute Genomics Platform"/>
            <consortium name="The Broad Institute Genome Sequencing Center for Infectious Disease"/>
            <person name="Wu L."/>
            <person name="Ma J."/>
        </authorList>
    </citation>
    <scope>NUCLEOTIDE SEQUENCE [LARGE SCALE GENOMIC DNA]</scope>
    <source>
        <strain evidence="3">KCTC 22280</strain>
    </source>
</reference>
<dbReference type="Proteomes" id="UP000601597">
    <property type="component" value="Unassembled WGS sequence"/>
</dbReference>
<feature type="transmembrane region" description="Helical" evidence="1">
    <location>
        <begin position="108"/>
        <end position="131"/>
    </location>
</feature>
<keyword evidence="1" id="KW-1133">Transmembrane helix</keyword>
<name>A0ABQ3B2J5_9GAMM</name>
<comment type="caution">
    <text evidence="2">The sequence shown here is derived from an EMBL/GenBank/DDBJ whole genome shotgun (WGS) entry which is preliminary data.</text>
</comment>
<dbReference type="EMBL" id="BMXV01000005">
    <property type="protein sequence ID" value="GGY75061.1"/>
    <property type="molecule type" value="Genomic_DNA"/>
</dbReference>
<evidence type="ECO:0000256" key="1">
    <source>
        <dbReference type="SAM" id="Phobius"/>
    </source>
</evidence>
<evidence type="ECO:0008006" key="4">
    <source>
        <dbReference type="Google" id="ProtNLM"/>
    </source>
</evidence>
<keyword evidence="1" id="KW-0472">Membrane</keyword>
<organism evidence="2 3">
    <name type="scientific">Marinobacter zhanjiangensis</name>
    <dbReference type="NCBI Taxonomy" id="578215"/>
    <lineage>
        <taxon>Bacteria</taxon>
        <taxon>Pseudomonadati</taxon>
        <taxon>Pseudomonadota</taxon>
        <taxon>Gammaproteobacteria</taxon>
        <taxon>Pseudomonadales</taxon>
        <taxon>Marinobacteraceae</taxon>
        <taxon>Marinobacter</taxon>
    </lineage>
</organism>
<proteinExistence type="predicted"/>
<evidence type="ECO:0000313" key="2">
    <source>
        <dbReference type="EMBL" id="GGY75061.1"/>
    </source>
</evidence>
<protein>
    <recommendedName>
        <fullName evidence="4">DUF4175 domain-containing protein</fullName>
    </recommendedName>
</protein>
<keyword evidence="1" id="KW-0812">Transmembrane</keyword>
<gene>
    <name evidence="2" type="ORF">GCM10007071_22830</name>
</gene>
<feature type="transmembrane region" description="Helical" evidence="1">
    <location>
        <begin position="7"/>
        <end position="28"/>
    </location>
</feature>
<dbReference type="RefSeq" id="WP_189576517.1">
    <property type="nucleotide sequence ID" value="NZ_BMXV01000005.1"/>
</dbReference>
<sequence length="142" mass="15159">MSWIKAFISGFLATLVFHQGLFGLFYLADVVPAAPFNLSPVPPFGVPAVVSLAFFGGLWGIVLWALLGRLGKPAFWSLMVILGAIGPTAVAMLVVFPLKGMEVTSQTWIGGLILNGFWGLGVAVFLTLLGARRLATADNRRL</sequence>
<keyword evidence="3" id="KW-1185">Reference proteome</keyword>
<feature type="transmembrane region" description="Helical" evidence="1">
    <location>
        <begin position="48"/>
        <end position="67"/>
    </location>
</feature>